<feature type="domain" description="Aspartate/homoserine dehydrogenase NAD-binding" evidence="8">
    <location>
        <begin position="8"/>
        <end position="116"/>
    </location>
</feature>
<evidence type="ECO:0000256" key="5">
    <source>
        <dbReference type="ARBA" id="ARBA00023027"/>
    </source>
</evidence>
<evidence type="ECO:0000313" key="10">
    <source>
        <dbReference type="Proteomes" id="UP000292445"/>
    </source>
</evidence>
<dbReference type="Pfam" id="PF01958">
    <property type="entry name" value="Asp_DH_C"/>
    <property type="match status" value="1"/>
</dbReference>
<keyword evidence="4 6" id="KW-0560">Oxidoreductase</keyword>
<comment type="pathway">
    <text evidence="6">Cofactor biosynthesis; NAD(+) biosynthesis; iminoaspartate from L-aspartate (dehydrogenase route): step 1/1.</text>
</comment>
<dbReference type="Pfam" id="PF03447">
    <property type="entry name" value="NAD_binding_3"/>
    <property type="match status" value="1"/>
</dbReference>
<name>A0A4Q7NLI3_9BURK</name>
<evidence type="ECO:0000256" key="4">
    <source>
        <dbReference type="ARBA" id="ARBA00023002"/>
    </source>
</evidence>
<evidence type="ECO:0000313" key="9">
    <source>
        <dbReference type="EMBL" id="RZS85410.1"/>
    </source>
</evidence>
<dbReference type="HAMAP" id="MF_01265">
    <property type="entry name" value="NadX"/>
    <property type="match status" value="1"/>
</dbReference>
<comment type="miscellaneous">
    <text evidence="6">The iminoaspartate product is unstable in aqueous solution and can decompose to oxaloacetate and ammonia.</text>
</comment>
<comment type="function">
    <text evidence="6">Specifically catalyzes the NAD or NADP-dependent dehydrogenation of L-aspartate to iminoaspartate.</text>
</comment>
<dbReference type="InterPro" id="IPR036291">
    <property type="entry name" value="NAD(P)-bd_dom_sf"/>
</dbReference>
<dbReference type="GO" id="GO:0009435">
    <property type="term" value="P:NAD+ biosynthetic process"/>
    <property type="evidence" value="ECO:0007669"/>
    <property type="project" value="UniProtKB-UniRule"/>
</dbReference>
<comment type="similarity">
    <text evidence="1 6">Belongs to the L-aspartate dehydrogenase family.</text>
</comment>
<feature type="binding site" evidence="6">
    <location>
        <position position="122"/>
    </location>
    <ligand>
        <name>NAD(+)</name>
        <dbReference type="ChEBI" id="CHEBI:57540"/>
    </ligand>
</feature>
<dbReference type="EC" id="1.4.1.21" evidence="6"/>
<evidence type="ECO:0000256" key="1">
    <source>
        <dbReference type="ARBA" id="ARBA00008331"/>
    </source>
</evidence>
<dbReference type="InterPro" id="IPR005106">
    <property type="entry name" value="Asp/hSer_DH_NAD-bd"/>
</dbReference>
<dbReference type="InterPro" id="IPR002811">
    <property type="entry name" value="Asp_DH"/>
</dbReference>
<dbReference type="UniPathway" id="UPA00253">
    <property type="reaction ID" value="UER00456"/>
</dbReference>
<evidence type="ECO:0000256" key="6">
    <source>
        <dbReference type="HAMAP-Rule" id="MF_01265"/>
    </source>
</evidence>
<dbReference type="SUPFAM" id="SSF55347">
    <property type="entry name" value="Glyceraldehyde-3-phosphate dehydrogenase-like, C-terminal domain"/>
    <property type="match status" value="1"/>
</dbReference>
<proteinExistence type="inferred from homology"/>
<dbReference type="PANTHER" id="PTHR31873:SF6">
    <property type="entry name" value="ASPARTATE DEHYDROGENASE DOMAIN-CONTAINING PROTEIN"/>
    <property type="match status" value="1"/>
</dbReference>
<dbReference type="Gene3D" id="3.40.50.720">
    <property type="entry name" value="NAD(P)-binding Rossmann-like Domain"/>
    <property type="match status" value="1"/>
</dbReference>
<dbReference type="AlphaFoldDB" id="A0A4Q7NLI3"/>
<comment type="catalytic activity">
    <reaction evidence="6">
        <text>L-aspartate + NADP(+) + H2O = oxaloacetate + NH4(+) + NADPH + H(+)</text>
        <dbReference type="Rhea" id="RHEA:11784"/>
        <dbReference type="ChEBI" id="CHEBI:15377"/>
        <dbReference type="ChEBI" id="CHEBI:15378"/>
        <dbReference type="ChEBI" id="CHEBI:16452"/>
        <dbReference type="ChEBI" id="CHEBI:28938"/>
        <dbReference type="ChEBI" id="CHEBI:29991"/>
        <dbReference type="ChEBI" id="CHEBI:57783"/>
        <dbReference type="ChEBI" id="CHEBI:58349"/>
        <dbReference type="EC" id="1.4.1.21"/>
    </reaction>
</comment>
<feature type="domain" description="Aspartate dehydrogenase" evidence="7">
    <location>
        <begin position="166"/>
        <end position="253"/>
    </location>
</feature>
<evidence type="ECO:0000259" key="8">
    <source>
        <dbReference type="Pfam" id="PF03447"/>
    </source>
</evidence>
<dbReference type="InterPro" id="IPR011182">
    <property type="entry name" value="L-Asp_DH"/>
</dbReference>
<accession>A0A4Q7NLI3</accession>
<keyword evidence="3 6" id="KW-0521">NADP</keyword>
<keyword evidence="2 6" id="KW-0662">Pyridine nucleotide biosynthesis</keyword>
<reference evidence="9 10" key="1">
    <citation type="submission" date="2019-02" db="EMBL/GenBank/DDBJ databases">
        <title>Genomic Encyclopedia of Type Strains, Phase IV (KMG-IV): sequencing the most valuable type-strain genomes for metagenomic binning, comparative biology and taxonomic classification.</title>
        <authorList>
            <person name="Goeker M."/>
        </authorList>
    </citation>
    <scope>NUCLEOTIDE SEQUENCE [LARGE SCALE GENOMIC DNA]</scope>
    <source>
        <strain evidence="9 10">K24</strain>
    </source>
</reference>
<dbReference type="Proteomes" id="UP000292445">
    <property type="component" value="Unassembled WGS sequence"/>
</dbReference>
<dbReference type="PANTHER" id="PTHR31873">
    <property type="entry name" value="L-ASPARTATE DEHYDROGENASE-RELATED"/>
    <property type="match status" value="1"/>
</dbReference>
<dbReference type="GO" id="GO:0050661">
    <property type="term" value="F:NADP binding"/>
    <property type="evidence" value="ECO:0007669"/>
    <property type="project" value="UniProtKB-UniRule"/>
</dbReference>
<dbReference type="GO" id="GO:0033735">
    <property type="term" value="F:aspartate dehydrogenase [NAD(P)+] activity"/>
    <property type="evidence" value="ECO:0007669"/>
    <property type="project" value="UniProtKB-EC"/>
</dbReference>
<dbReference type="GO" id="GO:0051287">
    <property type="term" value="F:NAD binding"/>
    <property type="evidence" value="ECO:0007669"/>
    <property type="project" value="UniProtKB-UniRule"/>
</dbReference>
<dbReference type="GO" id="GO:0016639">
    <property type="term" value="F:oxidoreductase activity, acting on the CH-NH2 group of donors, NAD or NADP as acceptor"/>
    <property type="evidence" value="ECO:0007669"/>
    <property type="project" value="UniProtKB-UniRule"/>
</dbReference>
<dbReference type="SUPFAM" id="SSF51735">
    <property type="entry name" value="NAD(P)-binding Rossmann-fold domains"/>
    <property type="match status" value="1"/>
</dbReference>
<dbReference type="EMBL" id="SGXC01000001">
    <property type="protein sequence ID" value="RZS85410.1"/>
    <property type="molecule type" value="Genomic_DNA"/>
</dbReference>
<dbReference type="NCBIfam" id="NF009828">
    <property type="entry name" value="PRK13303.1-3"/>
    <property type="match status" value="1"/>
</dbReference>
<feature type="active site" evidence="6">
    <location>
        <position position="218"/>
    </location>
</feature>
<feature type="binding site" evidence="6">
    <location>
        <position position="188"/>
    </location>
    <ligand>
        <name>NAD(+)</name>
        <dbReference type="ChEBI" id="CHEBI:57540"/>
    </ligand>
</feature>
<dbReference type="InterPro" id="IPR020626">
    <property type="entry name" value="Asp_DH_prok"/>
</dbReference>
<keyword evidence="5 6" id="KW-0520">NAD</keyword>
<organism evidence="9 10">
    <name type="scientific">Pigmentiphaga kullae</name>
    <dbReference type="NCBI Taxonomy" id="151784"/>
    <lineage>
        <taxon>Bacteria</taxon>
        <taxon>Pseudomonadati</taxon>
        <taxon>Pseudomonadota</taxon>
        <taxon>Betaproteobacteria</taxon>
        <taxon>Burkholderiales</taxon>
        <taxon>Alcaligenaceae</taxon>
        <taxon>Pigmentiphaga</taxon>
    </lineage>
</organism>
<dbReference type="NCBIfam" id="NF009827">
    <property type="entry name" value="PRK13303.1-2"/>
    <property type="match status" value="1"/>
</dbReference>
<dbReference type="Gene3D" id="3.30.360.10">
    <property type="entry name" value="Dihydrodipicolinate Reductase, domain 2"/>
    <property type="match status" value="1"/>
</dbReference>
<protein>
    <recommendedName>
        <fullName evidence="6">L-aspartate dehydrogenase</fullName>
        <ecNumber evidence="6">1.4.1.21</ecNumber>
    </recommendedName>
</protein>
<comment type="caution">
    <text evidence="9">The sequence shown here is derived from an EMBL/GenBank/DDBJ whole genome shotgun (WGS) entry which is preliminary data.</text>
</comment>
<evidence type="ECO:0000256" key="2">
    <source>
        <dbReference type="ARBA" id="ARBA00022642"/>
    </source>
</evidence>
<gene>
    <name evidence="6" type="primary">nadX</name>
    <name evidence="9" type="ORF">EV675_1434</name>
</gene>
<dbReference type="PIRSF" id="PIRSF005227">
    <property type="entry name" value="Asp_dh_NAD_syn"/>
    <property type="match status" value="1"/>
</dbReference>
<dbReference type="RefSeq" id="WP_130356627.1">
    <property type="nucleotide sequence ID" value="NZ_SGXC01000001.1"/>
</dbReference>
<keyword evidence="10" id="KW-1185">Reference proteome</keyword>
<sequence>MKTILLAGFGAMGQSIFDQLKDDPRIGRWMVLERAERADDARRKLGTHGQVVQSVDGLETRPDFAVECAGHEVLGTLVPRLLEQGIDTIVASVGALALPGMVERLDAACQAGQAQLTLVPGALAGVDALAAARDSGLASVHYTGRKPPGSWRGTAAASLCDLEHLAEATVFFEGTAREAAATFPQNANVAAMVGLAGMGLDQTRVRLIADPAAGGNTHTISARGAFGRMEVMVEAAAFAANPKTSALAGMSIVRAVRNRLNAIVI</sequence>
<evidence type="ECO:0000259" key="7">
    <source>
        <dbReference type="Pfam" id="PF01958"/>
    </source>
</evidence>
<dbReference type="OrthoDB" id="7056904at2"/>
<evidence type="ECO:0000256" key="3">
    <source>
        <dbReference type="ARBA" id="ARBA00022857"/>
    </source>
</evidence>
<comment type="catalytic activity">
    <reaction evidence="6">
        <text>L-aspartate + NAD(+) + H2O = oxaloacetate + NH4(+) + NADH + H(+)</text>
        <dbReference type="Rhea" id="RHEA:11788"/>
        <dbReference type="ChEBI" id="CHEBI:15377"/>
        <dbReference type="ChEBI" id="CHEBI:15378"/>
        <dbReference type="ChEBI" id="CHEBI:16452"/>
        <dbReference type="ChEBI" id="CHEBI:28938"/>
        <dbReference type="ChEBI" id="CHEBI:29991"/>
        <dbReference type="ChEBI" id="CHEBI:57540"/>
        <dbReference type="ChEBI" id="CHEBI:57945"/>
        <dbReference type="EC" id="1.4.1.21"/>
    </reaction>
</comment>